<name>A0ABW3QMB7_9BACT</name>
<evidence type="ECO:0000313" key="2">
    <source>
        <dbReference type="Proteomes" id="UP001597116"/>
    </source>
</evidence>
<dbReference type="Proteomes" id="UP001597116">
    <property type="component" value="Unassembled WGS sequence"/>
</dbReference>
<reference evidence="2" key="1">
    <citation type="journal article" date="2019" name="Int. J. Syst. Evol. Microbiol.">
        <title>The Global Catalogue of Microorganisms (GCM) 10K type strain sequencing project: providing services to taxonomists for standard genome sequencing and annotation.</title>
        <authorList>
            <consortium name="The Broad Institute Genomics Platform"/>
            <consortium name="The Broad Institute Genome Sequencing Center for Infectious Disease"/>
            <person name="Wu L."/>
            <person name="Ma J."/>
        </authorList>
    </citation>
    <scope>NUCLEOTIDE SEQUENCE [LARGE SCALE GENOMIC DNA]</scope>
    <source>
        <strain evidence="2">CCUG 55608</strain>
    </source>
</reference>
<keyword evidence="2" id="KW-1185">Reference proteome</keyword>
<comment type="caution">
    <text evidence="1">The sequence shown here is derived from an EMBL/GenBank/DDBJ whole genome shotgun (WGS) entry which is preliminary data.</text>
</comment>
<dbReference type="EMBL" id="JBHTLP010000045">
    <property type="protein sequence ID" value="MFD1145498.1"/>
    <property type="molecule type" value="Genomic_DNA"/>
</dbReference>
<organism evidence="1 2">
    <name type="scientific">Larkinella insperata</name>
    <dbReference type="NCBI Taxonomy" id="332158"/>
    <lineage>
        <taxon>Bacteria</taxon>
        <taxon>Pseudomonadati</taxon>
        <taxon>Bacteroidota</taxon>
        <taxon>Cytophagia</taxon>
        <taxon>Cytophagales</taxon>
        <taxon>Spirosomataceae</taxon>
        <taxon>Larkinella</taxon>
    </lineage>
</organism>
<accession>A0ABW3QMB7</accession>
<sequence length="284" mass="32830">MYPKVYALLINYLQKELMMQFSFTRLTLLSAGLLIVLDSCTLQDHLDPQEKQCTLIQEVVRNPNYNADPITVEFEGRTITAGIRSVRQYEYDEQGRLVHSTEKTASGARIYESRYEYYPTYILSYSQSGLDPVSRDSLGLDQSGKPVLTYNTKRIYDSDGYLIEEPLLAGSYIKYTVVNGNTVKEQHFEANGESTFYVEYEFNLTKRNIPRPNTPYWQDGKSNKNLLVRKTNYSYYPPTGQWVQTVFNHSYAFDENGQVKRHIDLQLNNNAVNGEVTDYTIQCQ</sequence>
<evidence type="ECO:0008006" key="3">
    <source>
        <dbReference type="Google" id="ProtNLM"/>
    </source>
</evidence>
<evidence type="ECO:0000313" key="1">
    <source>
        <dbReference type="EMBL" id="MFD1145498.1"/>
    </source>
</evidence>
<protein>
    <recommendedName>
        <fullName evidence="3">DUF4595 domain-containing protein</fullName>
    </recommendedName>
</protein>
<dbReference type="RefSeq" id="WP_379885890.1">
    <property type="nucleotide sequence ID" value="NZ_JBHTLP010000045.1"/>
</dbReference>
<proteinExistence type="predicted"/>
<gene>
    <name evidence="1" type="ORF">ACFQ4C_30510</name>
</gene>